<evidence type="ECO:0000313" key="7">
    <source>
        <dbReference type="Proteomes" id="UP000031599"/>
    </source>
</evidence>
<sequence length="136" mass="15335">MSRRKGSCLCGALRYEIEWELEGELDGVWLCHCSNCRKASGGTGNAIVIVPRERFFWVSGEDHRVTYELRPTYSITRCKTCGTPLPAEEDETNVYLTAGTLDDPIGVGIKTHIFCGSRADWDHDMDGVRRFDERSS</sequence>
<evidence type="ECO:0000256" key="3">
    <source>
        <dbReference type="ARBA" id="ARBA00022833"/>
    </source>
</evidence>
<comment type="similarity">
    <text evidence="1">Belongs to the Gfa family.</text>
</comment>
<dbReference type="PANTHER" id="PTHR33337:SF40">
    <property type="entry name" value="CENP-V_GFA DOMAIN-CONTAINING PROTEIN-RELATED"/>
    <property type="match status" value="1"/>
</dbReference>
<dbReference type="PROSITE" id="PS51891">
    <property type="entry name" value="CENP_V_GFA"/>
    <property type="match status" value="1"/>
</dbReference>
<reference evidence="6 7" key="1">
    <citation type="submission" date="2014-12" db="EMBL/GenBank/DDBJ databases">
        <title>Genome assembly of Enhygromyxa salina DSM 15201.</title>
        <authorList>
            <person name="Sharma G."/>
            <person name="Subramanian S."/>
        </authorList>
    </citation>
    <scope>NUCLEOTIDE SEQUENCE [LARGE SCALE GENOMIC DNA]</scope>
    <source>
        <strain evidence="6 7">DSM 15201</strain>
    </source>
</reference>
<organism evidence="6 7">
    <name type="scientific">Enhygromyxa salina</name>
    <dbReference type="NCBI Taxonomy" id="215803"/>
    <lineage>
        <taxon>Bacteria</taxon>
        <taxon>Pseudomonadati</taxon>
        <taxon>Myxococcota</taxon>
        <taxon>Polyangia</taxon>
        <taxon>Nannocystales</taxon>
        <taxon>Nannocystaceae</taxon>
        <taxon>Enhygromyxa</taxon>
    </lineage>
</organism>
<dbReference type="PANTHER" id="PTHR33337">
    <property type="entry name" value="GFA DOMAIN-CONTAINING PROTEIN"/>
    <property type="match status" value="1"/>
</dbReference>
<name>A0A0C2CPW7_9BACT</name>
<keyword evidence="3" id="KW-0862">Zinc</keyword>
<dbReference type="GO" id="GO:0046872">
    <property type="term" value="F:metal ion binding"/>
    <property type="evidence" value="ECO:0007669"/>
    <property type="project" value="UniProtKB-KW"/>
</dbReference>
<dbReference type="AlphaFoldDB" id="A0A0C2CPW7"/>
<evidence type="ECO:0000256" key="4">
    <source>
        <dbReference type="ARBA" id="ARBA00023239"/>
    </source>
</evidence>
<dbReference type="RefSeq" id="WP_052559133.1">
    <property type="nucleotide sequence ID" value="NZ_JMCC02000184.1"/>
</dbReference>
<evidence type="ECO:0000256" key="2">
    <source>
        <dbReference type="ARBA" id="ARBA00022723"/>
    </source>
</evidence>
<dbReference type="Pfam" id="PF04828">
    <property type="entry name" value="GFA"/>
    <property type="match status" value="1"/>
</dbReference>
<gene>
    <name evidence="6" type="ORF">DB30_02563</name>
</gene>
<dbReference type="InterPro" id="IPR006913">
    <property type="entry name" value="CENP-V/GFA"/>
</dbReference>
<feature type="domain" description="CENP-V/GFA" evidence="5">
    <location>
        <begin position="4"/>
        <end position="122"/>
    </location>
</feature>
<dbReference type="Gene3D" id="3.90.1590.10">
    <property type="entry name" value="glutathione-dependent formaldehyde- activating enzyme (gfa)"/>
    <property type="match status" value="1"/>
</dbReference>
<proteinExistence type="inferred from homology"/>
<keyword evidence="2" id="KW-0479">Metal-binding</keyword>
<protein>
    <submittedName>
        <fullName evidence="6">Gfa-like protein</fullName>
    </submittedName>
</protein>
<evidence type="ECO:0000313" key="6">
    <source>
        <dbReference type="EMBL" id="KIG11755.1"/>
    </source>
</evidence>
<dbReference type="GO" id="GO:0016846">
    <property type="term" value="F:carbon-sulfur lyase activity"/>
    <property type="evidence" value="ECO:0007669"/>
    <property type="project" value="InterPro"/>
</dbReference>
<accession>A0A0C2CPW7</accession>
<dbReference type="InterPro" id="IPR011057">
    <property type="entry name" value="Mss4-like_sf"/>
</dbReference>
<evidence type="ECO:0000256" key="1">
    <source>
        <dbReference type="ARBA" id="ARBA00005495"/>
    </source>
</evidence>
<dbReference type="EMBL" id="JMCC02000184">
    <property type="protein sequence ID" value="KIG11755.1"/>
    <property type="molecule type" value="Genomic_DNA"/>
</dbReference>
<dbReference type="SUPFAM" id="SSF51316">
    <property type="entry name" value="Mss4-like"/>
    <property type="match status" value="1"/>
</dbReference>
<comment type="caution">
    <text evidence="6">The sequence shown here is derived from an EMBL/GenBank/DDBJ whole genome shotgun (WGS) entry which is preliminary data.</text>
</comment>
<keyword evidence="4" id="KW-0456">Lyase</keyword>
<dbReference type="Proteomes" id="UP000031599">
    <property type="component" value="Unassembled WGS sequence"/>
</dbReference>
<evidence type="ECO:0000259" key="5">
    <source>
        <dbReference type="PROSITE" id="PS51891"/>
    </source>
</evidence>